<evidence type="ECO:0000256" key="7">
    <source>
        <dbReference type="ARBA" id="ARBA00022801"/>
    </source>
</evidence>
<feature type="domain" description="Coenzyme PQQ synthesis protein F-like C-terminal lobe" evidence="17">
    <location>
        <begin position="626"/>
        <end position="686"/>
    </location>
</feature>
<dbReference type="InterPro" id="IPR054733">
    <property type="entry name" value="PqqF_C_3"/>
</dbReference>
<evidence type="ECO:0000259" key="16">
    <source>
        <dbReference type="Pfam" id="PF22455"/>
    </source>
</evidence>
<comment type="pathway">
    <text evidence="2">Cofactor biosynthesis; pyrroloquinoline quinone biosynthesis.</text>
</comment>
<evidence type="ECO:0000256" key="8">
    <source>
        <dbReference type="ARBA" id="ARBA00022833"/>
    </source>
</evidence>
<keyword evidence="9" id="KW-0884">PQQ biosynthesis</keyword>
<evidence type="ECO:0000256" key="4">
    <source>
        <dbReference type="ARBA" id="ARBA00015088"/>
    </source>
</evidence>
<dbReference type="Pfam" id="PF22456">
    <property type="entry name" value="PqqF-like_C_4"/>
    <property type="match status" value="1"/>
</dbReference>
<dbReference type="PANTHER" id="PTHR43690:SF18">
    <property type="entry name" value="INSULIN-DEGRADING ENZYME-RELATED"/>
    <property type="match status" value="1"/>
</dbReference>
<dbReference type="Pfam" id="PF00675">
    <property type="entry name" value="Peptidase_M16"/>
    <property type="match status" value="1"/>
</dbReference>
<evidence type="ECO:0000256" key="1">
    <source>
        <dbReference type="ARBA" id="ARBA00001947"/>
    </source>
</evidence>
<keyword evidence="19" id="KW-1185">Reference proteome</keyword>
<dbReference type="Pfam" id="PF22455">
    <property type="entry name" value="PqqF_C_3"/>
    <property type="match status" value="1"/>
</dbReference>
<dbReference type="InterPro" id="IPR011249">
    <property type="entry name" value="Metalloenz_LuxS/M16"/>
</dbReference>
<evidence type="ECO:0000259" key="14">
    <source>
        <dbReference type="Pfam" id="PF00675"/>
    </source>
</evidence>
<dbReference type="Gene3D" id="3.30.830.10">
    <property type="entry name" value="Metalloenzyme, LuxS/M16 peptidase-like"/>
    <property type="match status" value="2"/>
</dbReference>
<dbReference type="PANTHER" id="PTHR43690">
    <property type="entry name" value="NARDILYSIN"/>
    <property type="match status" value="1"/>
</dbReference>
<name>A0ABY9QP26_9PSED</name>
<proteinExistence type="inferred from homology"/>
<evidence type="ECO:0000256" key="5">
    <source>
        <dbReference type="ARBA" id="ARBA00022670"/>
    </source>
</evidence>
<feature type="domain" description="Coenzyme PQQ synthesis protein F C-terminal lobe" evidence="16">
    <location>
        <begin position="430"/>
        <end position="562"/>
    </location>
</feature>
<evidence type="ECO:0000256" key="9">
    <source>
        <dbReference type="ARBA" id="ARBA00022905"/>
    </source>
</evidence>
<evidence type="ECO:0000256" key="12">
    <source>
        <dbReference type="ARBA" id="ARBA00030977"/>
    </source>
</evidence>
<protein>
    <recommendedName>
        <fullName evidence="4">Coenzyme PQQ synthesis protein F</fullName>
    </recommendedName>
    <alternativeName>
        <fullName evidence="12">Pyrroloquinoline quinone biosynthesis protein F</fullName>
    </alternativeName>
</protein>
<dbReference type="PROSITE" id="PS00143">
    <property type="entry name" value="INSULINASE"/>
    <property type="match status" value="1"/>
</dbReference>
<dbReference type="NCBIfam" id="TIGR02110">
    <property type="entry name" value="PQQ_syn_pqqF"/>
    <property type="match status" value="1"/>
</dbReference>
<evidence type="ECO:0000256" key="11">
    <source>
        <dbReference type="ARBA" id="ARBA00024932"/>
    </source>
</evidence>
<reference evidence="18 19" key="1">
    <citation type="submission" date="2023-08" db="EMBL/GenBank/DDBJ databases">
        <title>Complete Genome Sequence of Pseudomonas entomophila TVIN A01.</title>
        <authorList>
            <person name="Shelke T."/>
            <person name="Mahar N.S."/>
            <person name="Gupta I."/>
            <person name="Gupta V."/>
        </authorList>
    </citation>
    <scope>NUCLEOTIDE SEQUENCE [LARGE SCALE GENOMIC DNA]</scope>
    <source>
        <strain evidence="18 19">TVIN-A01</strain>
    </source>
</reference>
<sequence>MPDTLRHLTLANGLQLTLRHAPRLKRAAAALRVHAGSHDAPAQWPGLAHFLEHLFFLGTARFPLEDGLMRHIQNLGGQVNASTRERTTDFFFEVPPNAMAGALERLCQMLAEPDLGLDRQHREREVIHAEFIAWSRNPEAQHQFALLQSVSPRHPLSGFHAGNRHSLPLQNGAFQRALEQFHQCFYQGGQITLSLAGPQSLDALEQLGRQFGGLFAAGARCERQAPPALLDGPLRLPVASGSRHDLLFAHEGLPPAAEQALDLLLALLNDSRPGGWLAGLRQRGWLQGCRTQVLHAFSGQMLWHIQLQLSSNASPSAAKTLLLGWLDFIRQQAPQQLNNAYSHLQQRREQAGSALDLVRRDSTGWPLQGLDEQGLVALDKLLDALPHQRSGRWRLPPAEALLDASLPVGIAHPPLGLCIDNTLPSTRQFAALYLRWHIPSPLRRRFQAILERALQPLQERAERVSLQFTFSASGECWQLRVAGQPMAVIRCVEEALGLMRAPAAQYWQAPATVQPALIPIRALLKVLPDALLPGEAQAQPSCLLDSPLLDALWQQARWRGLAVGFNDTQLGALGAALAGVMGLPGETLPPAGIQARQWRQVPTQGSEPALLLFCPLPAALQACGRLLAHLLQGPVYQRLRVELQLGYAVFSAFRQVEGHAGLLFGVQSPHASHAQILGHLLTLLNDGVRLDIDARQRLAEQFDESAMPNPEVAEWAWQAHMATQNPDLSEMKRSILSVEQPQLDALLQQLLAAEHGWLCLANAKAPDDQWQATELDCY</sequence>
<dbReference type="Proteomes" id="UP001183127">
    <property type="component" value="Chromosome"/>
</dbReference>
<dbReference type="GeneID" id="32803738"/>
<evidence type="ECO:0000256" key="6">
    <source>
        <dbReference type="ARBA" id="ARBA00022723"/>
    </source>
</evidence>
<keyword evidence="10" id="KW-0482">Metalloprotease</keyword>
<comment type="function">
    <text evidence="11">Required for coenzyme pyrroloquinoline quinone (PQQ) biosynthesis. It is thought that this protein is a protease that cleaves peptides bond in a small peptide (gene pqqA), providing the glutamate and tyrosine residues which are necessary for the synthesis of PQQ.</text>
</comment>
<dbReference type="RefSeq" id="WP_011531816.1">
    <property type="nucleotide sequence ID" value="NZ_CP132921.1"/>
</dbReference>
<evidence type="ECO:0000256" key="3">
    <source>
        <dbReference type="ARBA" id="ARBA00007261"/>
    </source>
</evidence>
<evidence type="ECO:0000256" key="10">
    <source>
        <dbReference type="ARBA" id="ARBA00023049"/>
    </source>
</evidence>
<dbReference type="GO" id="GO:0016787">
    <property type="term" value="F:hydrolase activity"/>
    <property type="evidence" value="ECO:0007669"/>
    <property type="project" value="UniProtKB-KW"/>
</dbReference>
<feature type="domain" description="Peptidase M16 N-terminal" evidence="14">
    <location>
        <begin position="19"/>
        <end position="141"/>
    </location>
</feature>
<dbReference type="EMBL" id="CP132921">
    <property type="protein sequence ID" value="WMW05798.1"/>
    <property type="molecule type" value="Genomic_DNA"/>
</dbReference>
<dbReference type="InterPro" id="IPR011844">
    <property type="entry name" value="PQQ_synth_PqqF"/>
</dbReference>
<dbReference type="InterPro" id="IPR007863">
    <property type="entry name" value="Peptidase_M16_C"/>
</dbReference>
<dbReference type="InterPro" id="IPR011765">
    <property type="entry name" value="Pept_M16_N"/>
</dbReference>
<evidence type="ECO:0000259" key="17">
    <source>
        <dbReference type="Pfam" id="PF22456"/>
    </source>
</evidence>
<accession>A0ABY9QP26</accession>
<keyword evidence="6" id="KW-0479">Metal-binding</keyword>
<keyword evidence="7 18" id="KW-0378">Hydrolase</keyword>
<dbReference type="InterPro" id="IPR050626">
    <property type="entry name" value="Peptidase_M16"/>
</dbReference>
<evidence type="ECO:0000256" key="2">
    <source>
        <dbReference type="ARBA" id="ARBA00004886"/>
    </source>
</evidence>
<organism evidence="18 19">
    <name type="scientific">Pseudomonas entomophila</name>
    <dbReference type="NCBI Taxonomy" id="312306"/>
    <lineage>
        <taxon>Bacteria</taxon>
        <taxon>Pseudomonadati</taxon>
        <taxon>Pseudomonadota</taxon>
        <taxon>Gammaproteobacteria</taxon>
        <taxon>Pseudomonadales</taxon>
        <taxon>Pseudomonadaceae</taxon>
        <taxon>Pseudomonas</taxon>
    </lineage>
</organism>
<dbReference type="SUPFAM" id="SSF63411">
    <property type="entry name" value="LuxS/MPP-like metallohydrolase"/>
    <property type="match status" value="2"/>
</dbReference>
<feature type="domain" description="Peptidase M16 C-terminal" evidence="15">
    <location>
        <begin position="177"/>
        <end position="332"/>
    </location>
</feature>
<gene>
    <name evidence="18" type="primary">pqqF</name>
    <name evidence="18" type="ORF">RAH46_00305</name>
</gene>
<dbReference type="Pfam" id="PF05193">
    <property type="entry name" value="Peptidase_M16_C"/>
    <property type="match status" value="1"/>
</dbReference>
<comment type="cofactor">
    <cofactor evidence="1">
        <name>Zn(2+)</name>
        <dbReference type="ChEBI" id="CHEBI:29105"/>
    </cofactor>
</comment>
<evidence type="ECO:0000313" key="19">
    <source>
        <dbReference type="Proteomes" id="UP001183127"/>
    </source>
</evidence>
<comment type="similarity">
    <text evidence="3 13">Belongs to the peptidase M16 family.</text>
</comment>
<dbReference type="InterPro" id="IPR054734">
    <property type="entry name" value="PqqF-like_C_4"/>
</dbReference>
<dbReference type="InterPro" id="IPR001431">
    <property type="entry name" value="Pept_M16_Zn_BS"/>
</dbReference>
<evidence type="ECO:0000259" key="15">
    <source>
        <dbReference type="Pfam" id="PF05193"/>
    </source>
</evidence>
<keyword evidence="8" id="KW-0862">Zinc</keyword>
<evidence type="ECO:0000313" key="18">
    <source>
        <dbReference type="EMBL" id="WMW05798.1"/>
    </source>
</evidence>
<evidence type="ECO:0000256" key="13">
    <source>
        <dbReference type="RuleBase" id="RU004447"/>
    </source>
</evidence>
<keyword evidence="5" id="KW-0645">Protease</keyword>